<dbReference type="Proteomes" id="UP000185221">
    <property type="component" value="Unassembled WGS sequence"/>
</dbReference>
<dbReference type="EMBL" id="FSRC01000001">
    <property type="protein sequence ID" value="SIN79075.1"/>
    <property type="molecule type" value="Genomic_DNA"/>
</dbReference>
<dbReference type="Pfam" id="PF18911">
    <property type="entry name" value="PKD_4"/>
    <property type="match status" value="1"/>
</dbReference>
<evidence type="ECO:0000313" key="4">
    <source>
        <dbReference type="Proteomes" id="UP000185221"/>
    </source>
</evidence>
<dbReference type="CDD" id="cd00146">
    <property type="entry name" value="PKD"/>
    <property type="match status" value="1"/>
</dbReference>
<feature type="signal peptide" evidence="1">
    <location>
        <begin position="1"/>
        <end position="23"/>
    </location>
</feature>
<dbReference type="InterPro" id="IPR035986">
    <property type="entry name" value="PKD_dom_sf"/>
</dbReference>
<dbReference type="InterPro" id="IPR013783">
    <property type="entry name" value="Ig-like_fold"/>
</dbReference>
<dbReference type="AlphaFoldDB" id="A0A1N6E7P6"/>
<gene>
    <name evidence="3" type="ORF">SAMN05444394_1820</name>
</gene>
<proteinExistence type="predicted"/>
<dbReference type="STRING" id="226505.SAMN05444394_1820"/>
<dbReference type="PANTHER" id="PTHR46534">
    <property type="entry name" value="IGGFC_BINDING DOMAIN-CONTAINING PROTEIN"/>
    <property type="match status" value="1"/>
</dbReference>
<name>A0A1N6E7P6_9BACT</name>
<dbReference type="RefSeq" id="WP_074224511.1">
    <property type="nucleotide sequence ID" value="NZ_FSRC01000001.1"/>
</dbReference>
<dbReference type="PROSITE" id="PS50093">
    <property type="entry name" value="PKD"/>
    <property type="match status" value="1"/>
</dbReference>
<accession>A0A1N6E7P6</accession>
<reference evidence="4" key="1">
    <citation type="submission" date="2016-11" db="EMBL/GenBank/DDBJ databases">
        <authorList>
            <person name="Varghese N."/>
            <person name="Submissions S."/>
        </authorList>
    </citation>
    <scope>NUCLEOTIDE SEQUENCE [LARGE SCALE GENOMIC DNA]</scope>
    <source>
        <strain evidence="4">DSM 15292</strain>
    </source>
</reference>
<dbReference type="Pfam" id="PF13573">
    <property type="entry name" value="SprB"/>
    <property type="match status" value="2"/>
</dbReference>
<keyword evidence="1" id="KW-0732">Signal</keyword>
<organism evidence="3 4">
    <name type="scientific">Algoriphagus halophilus</name>
    <dbReference type="NCBI Taxonomy" id="226505"/>
    <lineage>
        <taxon>Bacteria</taxon>
        <taxon>Pseudomonadati</taxon>
        <taxon>Bacteroidota</taxon>
        <taxon>Cytophagia</taxon>
        <taxon>Cytophagales</taxon>
        <taxon>Cyclobacteriaceae</taxon>
        <taxon>Algoriphagus</taxon>
    </lineage>
</organism>
<evidence type="ECO:0000256" key="1">
    <source>
        <dbReference type="SAM" id="SignalP"/>
    </source>
</evidence>
<feature type="chain" id="PRO_5013042921" evidence="1">
    <location>
        <begin position="24"/>
        <end position="1045"/>
    </location>
</feature>
<protein>
    <submittedName>
        <fullName evidence="3">SprB repeat-containing protein</fullName>
    </submittedName>
</protein>
<dbReference type="SUPFAM" id="SSF49299">
    <property type="entry name" value="PKD domain"/>
    <property type="match status" value="1"/>
</dbReference>
<dbReference type="OrthoDB" id="7794186at2"/>
<dbReference type="Pfam" id="PF17517">
    <property type="entry name" value="IgGFc_binding"/>
    <property type="match status" value="1"/>
</dbReference>
<dbReference type="InterPro" id="IPR035234">
    <property type="entry name" value="IgGFc-bd_N"/>
</dbReference>
<evidence type="ECO:0000313" key="3">
    <source>
        <dbReference type="EMBL" id="SIN79075.1"/>
    </source>
</evidence>
<dbReference type="InterPro" id="IPR000601">
    <property type="entry name" value="PKD_dom"/>
</dbReference>
<evidence type="ECO:0000259" key="2">
    <source>
        <dbReference type="PROSITE" id="PS50093"/>
    </source>
</evidence>
<feature type="domain" description="PKD" evidence="2">
    <location>
        <begin position="483"/>
        <end position="525"/>
    </location>
</feature>
<dbReference type="Gene3D" id="2.60.40.10">
    <property type="entry name" value="Immunoglobulins"/>
    <property type="match status" value="1"/>
</dbReference>
<dbReference type="PANTHER" id="PTHR46534:SF1">
    <property type="entry name" value="IGGFC-BINDING PROTEIN N-TERMINAL DOMAIN-CONTAINING PROTEIN"/>
    <property type="match status" value="1"/>
</dbReference>
<dbReference type="InterPro" id="IPR025667">
    <property type="entry name" value="SprB_repeat"/>
</dbReference>
<keyword evidence="4" id="KW-1185">Reference proteome</keyword>
<sequence>MKRILLGFLFLFCCFFYCQKSVAQLSTVGKEFWVGFMDNNRVLPDAPDQAVIVISANEDAVGYIEYNGRDVPFNLSKGQQFAHVVPSEEIDLLHRNTGVIENKGVYISSNGKIAVYAFNERFRSADGTVVLPVSALGMDYLVTSHYELLTVPVPFVANVNDESELLVVATEDNTEIEITSSVQAYGGNVPGVPFTITLNRGQSYQLKAKADLTGSRVRVIGENADSCKKIAVFGGNKWTTVGNCGGAPDNLFQQTYPTSSWGTSFVHVALSGRTSGELVKILASEDGTQVTIGGQNRGTIDAGEFLSVDFGINESAKIETSKPASVTVFSKSQECNEPNDPNYSNGDPFMMTYSPSEQLLKEIQFNALNLPSIVSHYLNLVVKAGTESLTFLDGQNLGTRFSPVPGDPSYSYARINISQGVHRLVNSEGFNGYVYGFGFIESYGFAVGAALDNLNFETESSYEFEVNGEQVACLNHEGTWVIESENPNFSYFEWDFGDGSEVKIGKEVTHTYTEAGDYEILVKASISPTTCEEQEEVVFEVEVIELSSELEIEGISSVCPGEEAMIYKLSDAISNQVSTLEFEVEGGDIVENYGDSILVNWGPANDLASILAIPYSENGCPGDTIRLEVTINKQLEAVMPEGPTQVCFDPTTPFVYEVPDSSPGRAYEWTVLGGTIRSTSDDGSIEVIWDQPGMKGSVSYTVTSLVDNSCGGDSPVLEIEVADRLELRSVKESTIHCSGESNGEIELEVVGGVAPFEVNWSHDAGLKQLKATGLSAGTYEVKVVDANGCEFSLEALEIKEPNQLEVLSVQVEGTSCYGKSDGKLAVSLIGGVAPYTYEYQGSQTTTGVINLIDLPQGLYEWEFSDANGCVIPLAFEITSPPALEVSVRLEKPTCPGGSNGELLAIPGGGDAPYIYTWEVPEGQGNQLIGVPRGTYQISVLDNSGCISLGTGEVLEAAPEVRMPTGFKPDASGDLFQGVSNCEIEFELWVYNRWGQLIYTGTSGWDGRVANEEAPSGTYTYLYHYSFPLEGEVQTIEKRGGFTLIR</sequence>